<evidence type="ECO:0000313" key="2">
    <source>
        <dbReference type="Proteomes" id="UP000581135"/>
    </source>
</evidence>
<organism evidence="1 2">
    <name type="scientific">Limibacillus halophilus</name>
    <dbReference type="NCBI Taxonomy" id="1579333"/>
    <lineage>
        <taxon>Bacteria</taxon>
        <taxon>Pseudomonadati</taxon>
        <taxon>Pseudomonadota</taxon>
        <taxon>Alphaproteobacteria</taxon>
        <taxon>Rhodospirillales</taxon>
        <taxon>Rhodovibrionaceae</taxon>
        <taxon>Limibacillus</taxon>
    </lineage>
</organism>
<dbReference type="Proteomes" id="UP000581135">
    <property type="component" value="Unassembled WGS sequence"/>
</dbReference>
<name>A0A839SWX1_9PROT</name>
<evidence type="ECO:0000313" key="1">
    <source>
        <dbReference type="EMBL" id="MBB3065465.1"/>
    </source>
</evidence>
<dbReference type="EMBL" id="JACHXA010000004">
    <property type="protein sequence ID" value="MBB3065465.1"/>
    <property type="molecule type" value="Genomic_DNA"/>
</dbReference>
<sequence length="29" mass="3317">MIIKYNGNKTRKIVKIFRYSGLQGAFAQA</sequence>
<keyword evidence="1" id="KW-0240">DNA-directed RNA polymerase</keyword>
<comment type="caution">
    <text evidence="1">The sequence shown here is derived from an EMBL/GenBank/DDBJ whole genome shotgun (WGS) entry which is preliminary data.</text>
</comment>
<dbReference type="AlphaFoldDB" id="A0A839SWX1"/>
<protein>
    <submittedName>
        <fullName evidence="1">DNA-directed RNA polymerase subunit H (RpoH/RPB5)</fullName>
    </submittedName>
</protein>
<gene>
    <name evidence="1" type="ORF">FHR98_001752</name>
</gene>
<keyword evidence="1" id="KW-0804">Transcription</keyword>
<dbReference type="GO" id="GO:0000428">
    <property type="term" value="C:DNA-directed RNA polymerase complex"/>
    <property type="evidence" value="ECO:0007669"/>
    <property type="project" value="UniProtKB-KW"/>
</dbReference>
<proteinExistence type="predicted"/>
<accession>A0A839SWX1</accession>
<reference evidence="1 2" key="1">
    <citation type="submission" date="2020-08" db="EMBL/GenBank/DDBJ databases">
        <title>Genomic Encyclopedia of Type Strains, Phase III (KMG-III): the genomes of soil and plant-associated and newly described type strains.</title>
        <authorList>
            <person name="Whitman W."/>
        </authorList>
    </citation>
    <scope>NUCLEOTIDE SEQUENCE [LARGE SCALE GENOMIC DNA]</scope>
    <source>
        <strain evidence="1 2">CECT 8803</strain>
    </source>
</reference>
<keyword evidence="2" id="KW-1185">Reference proteome</keyword>